<evidence type="ECO:0000313" key="2">
    <source>
        <dbReference type="Proteomes" id="UP000490922"/>
    </source>
</evidence>
<dbReference type="EMBL" id="WAEM01000003">
    <property type="protein sequence ID" value="KAB1156082.1"/>
    <property type="molecule type" value="Genomic_DNA"/>
</dbReference>
<keyword evidence="2" id="KW-1185">Reference proteome</keyword>
<dbReference type="AlphaFoldDB" id="A0A7J5AET1"/>
<accession>A0A7J5AET1</accession>
<dbReference type="OrthoDB" id="1377054at2"/>
<organism evidence="1 2">
    <name type="scientific">Flavobacterium luteum</name>
    <dbReference type="NCBI Taxonomy" id="2026654"/>
    <lineage>
        <taxon>Bacteria</taxon>
        <taxon>Pseudomonadati</taxon>
        <taxon>Bacteroidota</taxon>
        <taxon>Flavobacteriia</taxon>
        <taxon>Flavobacteriales</taxon>
        <taxon>Flavobacteriaceae</taxon>
        <taxon>Flavobacterium</taxon>
    </lineage>
</organism>
<gene>
    <name evidence="1" type="ORF">F6464_07730</name>
</gene>
<name>A0A7J5AET1_9FLAO</name>
<sequence length="105" mass="11469">MATGIKTGGRTAGAVNKTTAEIREHYQNLVSNNLEQLDNDLKGLEPLQRLKMIIELSKFVVPTLKATELTTTGTENGFNPIVINLGSGLSPDEIKRIDAELEAKY</sequence>
<dbReference type="RefSeq" id="WP_151107237.1">
    <property type="nucleotide sequence ID" value="NZ_WAEM01000003.1"/>
</dbReference>
<evidence type="ECO:0000313" key="1">
    <source>
        <dbReference type="EMBL" id="KAB1156082.1"/>
    </source>
</evidence>
<dbReference type="Proteomes" id="UP000490922">
    <property type="component" value="Unassembled WGS sequence"/>
</dbReference>
<reference evidence="1 2" key="1">
    <citation type="submission" date="2019-09" db="EMBL/GenBank/DDBJ databases">
        <title>Flavobacterium sp. nov., isolated from glacier ice.</title>
        <authorList>
            <person name="Liu Q."/>
        </authorList>
    </citation>
    <scope>NUCLEOTIDE SEQUENCE [LARGE SCALE GENOMIC DNA]</scope>
    <source>
        <strain evidence="1 2">NBRC 112527</strain>
    </source>
</reference>
<proteinExistence type="predicted"/>
<comment type="caution">
    <text evidence="1">The sequence shown here is derived from an EMBL/GenBank/DDBJ whole genome shotgun (WGS) entry which is preliminary data.</text>
</comment>
<protein>
    <submittedName>
        <fullName evidence="1">Uncharacterized protein</fullName>
    </submittedName>
</protein>